<protein>
    <submittedName>
        <fullName evidence="1">Uncharacterized protein</fullName>
    </submittedName>
</protein>
<dbReference type="STRING" id="401053.AciPR4_0989"/>
<keyword evidence="2" id="KW-1185">Reference proteome</keyword>
<dbReference type="OrthoDB" id="370799at2"/>
<dbReference type="EMBL" id="CP002467">
    <property type="protein sequence ID" value="ADV81822.1"/>
    <property type="molecule type" value="Genomic_DNA"/>
</dbReference>
<name>E8V8B9_TERSS</name>
<dbReference type="eggNOG" id="ENOG5032YM4">
    <property type="taxonomic scope" value="Bacteria"/>
</dbReference>
<dbReference type="RefSeq" id="WP_013567555.1">
    <property type="nucleotide sequence ID" value="NC_014963.1"/>
</dbReference>
<evidence type="ECO:0000313" key="1">
    <source>
        <dbReference type="EMBL" id="ADV81822.1"/>
    </source>
</evidence>
<dbReference type="AlphaFoldDB" id="E8V8B9"/>
<proteinExistence type="predicted"/>
<evidence type="ECO:0000313" key="2">
    <source>
        <dbReference type="Proteomes" id="UP000006844"/>
    </source>
</evidence>
<gene>
    <name evidence="1" type="ordered locus">AciPR4_0989</name>
</gene>
<sequence length="104" mass="11904">MTSEEFRNLNRQEASAYSLLLQALWQDVHSDWQSAHELAQDIETPDGAWVHAYLHRKEGDEFNATYWYRRADRPVSTATLEDEWGSIVTELLQKQPAILSGGVG</sequence>
<reference evidence="1 2" key="1">
    <citation type="journal article" date="2012" name="Stand. Genomic Sci.">
        <title>Complete genome sequence of Terriglobus saanensis type strain SP1PR4(T), an Acidobacteria from tundra soil.</title>
        <authorList>
            <person name="Rawat S.R."/>
            <person name="Mannisto M.K."/>
            <person name="Starovoytov V."/>
            <person name="Goodwin L."/>
            <person name="Nolan M."/>
            <person name="Hauser L."/>
            <person name="Land M."/>
            <person name="Davenport K.W."/>
            <person name="Woyke T."/>
            <person name="Haggblom M.M."/>
        </authorList>
    </citation>
    <scope>NUCLEOTIDE SEQUENCE</scope>
    <source>
        <strain evidence="2">ATCC BAA-1853 / DSM 23119 / SP1PR4</strain>
    </source>
</reference>
<dbReference type="KEGG" id="tsa:AciPR4_0989"/>
<dbReference type="HOGENOM" id="CLU_165468_0_0_0"/>
<organism evidence="1 2">
    <name type="scientific">Terriglobus saanensis (strain ATCC BAA-1853 / DSM 23119 / SP1PR4)</name>
    <dbReference type="NCBI Taxonomy" id="401053"/>
    <lineage>
        <taxon>Bacteria</taxon>
        <taxon>Pseudomonadati</taxon>
        <taxon>Acidobacteriota</taxon>
        <taxon>Terriglobia</taxon>
        <taxon>Terriglobales</taxon>
        <taxon>Acidobacteriaceae</taxon>
        <taxon>Terriglobus</taxon>
    </lineage>
</organism>
<accession>E8V8B9</accession>
<dbReference type="Proteomes" id="UP000006844">
    <property type="component" value="Chromosome"/>
</dbReference>